<reference evidence="3 4" key="1">
    <citation type="journal article" date="2014" name="Int. J. Syst. Evol. Microbiol.">
        <title>Complete genome sequence of Corynebacterium casei LMG S-19264T (=DSM 44701T), isolated from a smear-ripened cheese.</title>
        <authorList>
            <consortium name="US DOE Joint Genome Institute (JGI-PGF)"/>
            <person name="Walter F."/>
            <person name="Albersmeier A."/>
            <person name="Kalinowski J."/>
            <person name="Ruckert C."/>
        </authorList>
    </citation>
    <scope>NUCLEOTIDE SEQUENCE [LARGE SCALE GENOMIC DNA]</scope>
    <source>
        <strain evidence="3 4">KCTC 19473</strain>
    </source>
</reference>
<keyword evidence="2" id="KW-0812">Transmembrane</keyword>
<feature type="transmembrane region" description="Helical" evidence="2">
    <location>
        <begin position="12"/>
        <end position="29"/>
    </location>
</feature>
<name>A0A918XFD1_9ACTN</name>
<dbReference type="RefSeq" id="WP_017575791.1">
    <property type="nucleotide sequence ID" value="NZ_BMXL01000013.1"/>
</dbReference>
<evidence type="ECO:0000256" key="1">
    <source>
        <dbReference type="SAM" id="MobiDB-lite"/>
    </source>
</evidence>
<organism evidence="3 4">
    <name type="scientific">Nocardiopsis kunsanensis</name>
    <dbReference type="NCBI Taxonomy" id="141693"/>
    <lineage>
        <taxon>Bacteria</taxon>
        <taxon>Bacillati</taxon>
        <taxon>Actinomycetota</taxon>
        <taxon>Actinomycetes</taxon>
        <taxon>Streptosporangiales</taxon>
        <taxon>Nocardiopsidaceae</taxon>
        <taxon>Nocardiopsis</taxon>
    </lineage>
</organism>
<sequence length="82" mass="8751">MISREPGLWARLLVRGLVIAAAGIMTLGFLGAGAAVLVVVLAASTYVLLWLRSRFAWGGRPWPPAQERDDAGGEGSDPTDFR</sequence>
<comment type="caution">
    <text evidence="3">The sequence shown here is derived from an EMBL/GenBank/DDBJ whole genome shotgun (WGS) entry which is preliminary data.</text>
</comment>
<evidence type="ECO:0000256" key="2">
    <source>
        <dbReference type="SAM" id="Phobius"/>
    </source>
</evidence>
<dbReference type="EMBL" id="BMXL01000013">
    <property type="protein sequence ID" value="GHD28080.1"/>
    <property type="molecule type" value="Genomic_DNA"/>
</dbReference>
<dbReference type="Proteomes" id="UP000654947">
    <property type="component" value="Unassembled WGS sequence"/>
</dbReference>
<accession>A0A918XFD1</accession>
<dbReference type="AlphaFoldDB" id="A0A918XFD1"/>
<gene>
    <name evidence="3" type="ORF">GCM10007147_27720</name>
</gene>
<feature type="region of interest" description="Disordered" evidence="1">
    <location>
        <begin position="58"/>
        <end position="82"/>
    </location>
</feature>
<proteinExistence type="predicted"/>
<feature type="transmembrane region" description="Helical" evidence="2">
    <location>
        <begin position="35"/>
        <end position="51"/>
    </location>
</feature>
<keyword evidence="2" id="KW-0472">Membrane</keyword>
<keyword evidence="4" id="KW-1185">Reference proteome</keyword>
<keyword evidence="2" id="KW-1133">Transmembrane helix</keyword>
<evidence type="ECO:0000313" key="4">
    <source>
        <dbReference type="Proteomes" id="UP000654947"/>
    </source>
</evidence>
<evidence type="ECO:0000313" key="3">
    <source>
        <dbReference type="EMBL" id="GHD28080.1"/>
    </source>
</evidence>
<protein>
    <submittedName>
        <fullName evidence="3">Uncharacterized protein</fullName>
    </submittedName>
</protein>